<dbReference type="Pfam" id="PF21884">
    <property type="entry name" value="ZUO1-like_ZHD"/>
    <property type="match status" value="1"/>
</dbReference>
<evidence type="ECO:0000259" key="7">
    <source>
        <dbReference type="PROSITE" id="PS50157"/>
    </source>
</evidence>
<dbReference type="SMART" id="SM00355">
    <property type="entry name" value="ZnF_C2H2"/>
    <property type="match status" value="2"/>
</dbReference>
<accession>A0ABR4A0W3</accession>
<feature type="compositionally biased region" description="Polar residues" evidence="5">
    <location>
        <begin position="430"/>
        <end position="444"/>
    </location>
</feature>
<dbReference type="InterPro" id="IPR003604">
    <property type="entry name" value="Matrin/U1-like-C_Znf_C2H2"/>
</dbReference>
<dbReference type="SUPFAM" id="SSF57667">
    <property type="entry name" value="beta-beta-alpha zinc fingers"/>
    <property type="match status" value="1"/>
</dbReference>
<gene>
    <name evidence="8" type="ORF">N7G274_007854</name>
</gene>
<evidence type="ECO:0000313" key="9">
    <source>
        <dbReference type="Proteomes" id="UP001590950"/>
    </source>
</evidence>
<protein>
    <recommendedName>
        <fullName evidence="10">DnaJ-domain-containing protein</fullName>
    </recommendedName>
</protein>
<evidence type="ECO:0000313" key="8">
    <source>
        <dbReference type="EMBL" id="KAL2039582.1"/>
    </source>
</evidence>
<evidence type="ECO:0000256" key="2">
    <source>
        <dbReference type="ARBA" id="ARBA00022771"/>
    </source>
</evidence>
<reference evidence="8 9" key="1">
    <citation type="submission" date="2024-09" db="EMBL/GenBank/DDBJ databases">
        <title>Rethinking Asexuality: The Enigmatic Case of Functional Sexual Genes in Lepraria (Stereocaulaceae).</title>
        <authorList>
            <person name="Doellman M."/>
            <person name="Sun Y."/>
            <person name="Barcenas-Pena A."/>
            <person name="Lumbsch H.T."/>
            <person name="Grewe F."/>
        </authorList>
    </citation>
    <scope>NUCLEOTIDE SEQUENCE [LARGE SCALE GENOMIC DNA]</scope>
    <source>
        <strain evidence="8 9">Mercado 3170</strain>
    </source>
</reference>
<dbReference type="EMBL" id="JBEFKJ010000025">
    <property type="protein sequence ID" value="KAL2039582.1"/>
    <property type="molecule type" value="Genomic_DNA"/>
</dbReference>
<dbReference type="InterPro" id="IPR036236">
    <property type="entry name" value="Znf_C2H2_sf"/>
</dbReference>
<feature type="compositionally biased region" description="Polar residues" evidence="5">
    <location>
        <begin position="403"/>
        <end position="412"/>
    </location>
</feature>
<evidence type="ECO:0000256" key="4">
    <source>
        <dbReference type="PROSITE-ProRule" id="PRU00042"/>
    </source>
</evidence>
<feature type="compositionally biased region" description="Basic and acidic residues" evidence="5">
    <location>
        <begin position="476"/>
        <end position="488"/>
    </location>
</feature>
<evidence type="ECO:0000256" key="3">
    <source>
        <dbReference type="ARBA" id="ARBA00022833"/>
    </source>
</evidence>
<dbReference type="Pfam" id="PF12171">
    <property type="entry name" value="zf-C2H2_jaz"/>
    <property type="match status" value="1"/>
</dbReference>
<keyword evidence="9" id="KW-1185">Reference proteome</keyword>
<organism evidence="8 9">
    <name type="scientific">Stereocaulon virgatum</name>
    <dbReference type="NCBI Taxonomy" id="373712"/>
    <lineage>
        <taxon>Eukaryota</taxon>
        <taxon>Fungi</taxon>
        <taxon>Dikarya</taxon>
        <taxon>Ascomycota</taxon>
        <taxon>Pezizomycotina</taxon>
        <taxon>Lecanoromycetes</taxon>
        <taxon>OSLEUM clade</taxon>
        <taxon>Lecanoromycetidae</taxon>
        <taxon>Lecanorales</taxon>
        <taxon>Lecanorineae</taxon>
        <taxon>Stereocaulaceae</taxon>
        <taxon>Stereocaulon</taxon>
    </lineage>
</organism>
<keyword evidence="3" id="KW-0862">Zinc</keyword>
<feature type="compositionally biased region" description="Polar residues" evidence="5">
    <location>
        <begin position="492"/>
        <end position="502"/>
    </location>
</feature>
<evidence type="ECO:0000256" key="1">
    <source>
        <dbReference type="ARBA" id="ARBA00022723"/>
    </source>
</evidence>
<feature type="region of interest" description="Disordered" evidence="5">
    <location>
        <begin position="346"/>
        <end position="369"/>
    </location>
</feature>
<dbReference type="InterPro" id="IPR051964">
    <property type="entry name" value="Chaperone_stress_response"/>
</dbReference>
<dbReference type="InterPro" id="IPR022755">
    <property type="entry name" value="Znf_C2H2_jaz"/>
</dbReference>
<feature type="compositionally biased region" description="Basic and acidic residues" evidence="5">
    <location>
        <begin position="253"/>
        <end position="264"/>
    </location>
</feature>
<evidence type="ECO:0008006" key="10">
    <source>
        <dbReference type="Google" id="ProtNLM"/>
    </source>
</evidence>
<feature type="region of interest" description="Disordered" evidence="5">
    <location>
        <begin position="553"/>
        <end position="574"/>
    </location>
</feature>
<dbReference type="PROSITE" id="PS00636">
    <property type="entry name" value="DNAJ_1"/>
    <property type="match status" value="1"/>
</dbReference>
<dbReference type="InterPro" id="IPR013087">
    <property type="entry name" value="Znf_C2H2_type"/>
</dbReference>
<comment type="caution">
    <text evidence="8">The sequence shown here is derived from an EMBL/GenBank/DDBJ whole genome shotgun (WGS) entry which is preliminary data.</text>
</comment>
<dbReference type="CDD" id="cd06257">
    <property type="entry name" value="DnaJ"/>
    <property type="match status" value="1"/>
</dbReference>
<dbReference type="InterPro" id="IPR001623">
    <property type="entry name" value="DnaJ_domain"/>
</dbReference>
<feature type="compositionally biased region" description="Low complexity" evidence="5">
    <location>
        <begin position="265"/>
        <end position="283"/>
    </location>
</feature>
<feature type="compositionally biased region" description="Basic and acidic residues" evidence="5">
    <location>
        <begin position="297"/>
        <end position="307"/>
    </location>
</feature>
<dbReference type="PANTHER" id="PTHR44029:SF1">
    <property type="entry name" value="DNAJ HOMOLOG SUBFAMILY C MEMBER 21"/>
    <property type="match status" value="1"/>
</dbReference>
<feature type="domain" description="J" evidence="6">
    <location>
        <begin position="24"/>
        <end position="90"/>
    </location>
</feature>
<dbReference type="PROSITE" id="PS50157">
    <property type="entry name" value="ZINC_FINGER_C2H2_2"/>
    <property type="match status" value="2"/>
</dbReference>
<dbReference type="Proteomes" id="UP001590950">
    <property type="component" value="Unassembled WGS sequence"/>
</dbReference>
<dbReference type="Gene3D" id="1.10.287.110">
    <property type="entry name" value="DnaJ domain"/>
    <property type="match status" value="1"/>
</dbReference>
<evidence type="ECO:0000256" key="5">
    <source>
        <dbReference type="SAM" id="MobiDB-lite"/>
    </source>
</evidence>
<evidence type="ECO:0000259" key="6">
    <source>
        <dbReference type="PROSITE" id="PS50076"/>
    </source>
</evidence>
<dbReference type="InterPro" id="IPR054076">
    <property type="entry name" value="ZUO1-like_ZHD"/>
</dbReference>
<keyword evidence="1" id="KW-0479">Metal-binding</keyword>
<feature type="compositionally biased region" description="Basic and acidic residues" evidence="5">
    <location>
        <begin position="349"/>
        <end position="369"/>
    </location>
</feature>
<sequence>MGANQSSHAGGSTEQRSSGEVKTCYYELLGLNHHASEDEVKKAYRKKALELHPDRNYGNVEETTKLFADVQSAYEILSDPQERAWYDSHREQILRGGDGASSEHYEHNVRIMTAGDLVKNFTFFHGKVDFSDSTKGFYSVLRETFGTIAREEELACEWEGLDPVIYPSFGHADDTYEDVVKPFYAAWNGFTTKKTFSWEDIYRLSEAPDRRVRRMMEKENKVFREAGIREFNDAVRSLVAFVKKRDPRFKSNVKSEAERQKALKDAAQAQAARQRAANQAKQAPTEAVPQWMMSNESQDRESSDDADEKVTEHFECVICNKNFKSENQYGAHEKSRKHVRALQHLRRQMQQEDRSLQLDESDNKQHTDQESLTIIFKADGAAAKVHDQQVAECKLDDTKDLNNSDINSNEISQVDDLGNSEENSHEPAIRQNSLAAMPDTPTSSSDDEYTTREKIEERILGNQQEKDSPSPRPKASRCDMNHLSERLATDSLGDTSDSNSQPRIGKAKEKRAKRAAKKQAGNATYPDSGFKCAACQAGFPSKTKLFNHIKDLGHAQPVPTSTNVGKGKKRERLV</sequence>
<feature type="region of interest" description="Disordered" evidence="5">
    <location>
        <begin position="250"/>
        <end position="307"/>
    </location>
</feature>
<proteinExistence type="predicted"/>
<dbReference type="SUPFAM" id="SSF46565">
    <property type="entry name" value="Chaperone J-domain"/>
    <property type="match status" value="1"/>
</dbReference>
<dbReference type="PANTHER" id="PTHR44029">
    <property type="entry name" value="DNAJ HOMOLOG SUBFAMILY C MEMBER 21"/>
    <property type="match status" value="1"/>
</dbReference>
<feature type="domain" description="C2H2-type" evidence="7">
    <location>
        <begin position="530"/>
        <end position="559"/>
    </location>
</feature>
<name>A0ABR4A0W3_9LECA</name>
<feature type="region of interest" description="Disordered" evidence="5">
    <location>
        <begin position="399"/>
        <end position="527"/>
    </location>
</feature>
<dbReference type="Gene3D" id="3.30.160.60">
    <property type="entry name" value="Classic Zinc Finger"/>
    <property type="match status" value="1"/>
</dbReference>
<dbReference type="InterPro" id="IPR036869">
    <property type="entry name" value="J_dom_sf"/>
</dbReference>
<keyword evidence="2 4" id="KW-0863">Zinc-finger</keyword>
<feature type="compositionally biased region" description="Basic and acidic residues" evidence="5">
    <location>
        <begin position="449"/>
        <end position="469"/>
    </location>
</feature>
<feature type="compositionally biased region" description="Basic residues" evidence="5">
    <location>
        <begin position="508"/>
        <end position="517"/>
    </location>
</feature>
<dbReference type="PROSITE" id="PS00028">
    <property type="entry name" value="ZINC_FINGER_C2H2_1"/>
    <property type="match status" value="2"/>
</dbReference>
<dbReference type="Pfam" id="PF00226">
    <property type="entry name" value="DnaJ"/>
    <property type="match status" value="1"/>
</dbReference>
<dbReference type="PRINTS" id="PR00625">
    <property type="entry name" value="JDOMAIN"/>
</dbReference>
<dbReference type="SMART" id="SM00271">
    <property type="entry name" value="DnaJ"/>
    <property type="match status" value="1"/>
</dbReference>
<dbReference type="InterPro" id="IPR018253">
    <property type="entry name" value="DnaJ_domain_CS"/>
</dbReference>
<dbReference type="SMART" id="SM00451">
    <property type="entry name" value="ZnF_U1"/>
    <property type="match status" value="1"/>
</dbReference>
<dbReference type="PROSITE" id="PS50076">
    <property type="entry name" value="DNAJ_2"/>
    <property type="match status" value="1"/>
</dbReference>
<feature type="domain" description="C2H2-type" evidence="7">
    <location>
        <begin position="314"/>
        <end position="338"/>
    </location>
</feature>